<accession>D4KB69</accession>
<evidence type="ECO:0000313" key="1">
    <source>
        <dbReference type="EMBL" id="CBL02082.1"/>
    </source>
</evidence>
<dbReference type="Proteomes" id="UP000007059">
    <property type="component" value="Chromosome"/>
</dbReference>
<organism evidence="1 2">
    <name type="scientific">Faecalibacterium prausnitzii SL3/3</name>
    <dbReference type="NCBI Taxonomy" id="657322"/>
    <lineage>
        <taxon>Bacteria</taxon>
        <taxon>Bacillati</taxon>
        <taxon>Bacillota</taxon>
        <taxon>Clostridia</taxon>
        <taxon>Eubacteriales</taxon>
        <taxon>Oscillospiraceae</taxon>
        <taxon>Faecalibacterium</taxon>
    </lineage>
</organism>
<reference evidence="1 2" key="2">
    <citation type="submission" date="2010-03" db="EMBL/GenBank/DDBJ databases">
        <authorList>
            <person name="Pajon A."/>
        </authorList>
    </citation>
    <scope>NUCLEOTIDE SEQUENCE [LARGE SCALE GENOMIC DNA]</scope>
    <source>
        <strain evidence="1 2">SL3/3</strain>
    </source>
</reference>
<evidence type="ECO:0000313" key="2">
    <source>
        <dbReference type="Proteomes" id="UP000007059"/>
    </source>
</evidence>
<reference evidence="1 2" key="1">
    <citation type="submission" date="2010-03" db="EMBL/GenBank/DDBJ databases">
        <title>The genome sequence of Faecalibacterium prausnitzii SL3/3.</title>
        <authorList>
            <consortium name="metaHIT consortium -- http://www.metahit.eu/"/>
            <person name="Pajon A."/>
            <person name="Turner K."/>
            <person name="Parkhill J."/>
            <person name="Duncan S."/>
            <person name="Flint H."/>
        </authorList>
    </citation>
    <scope>NUCLEOTIDE SEQUENCE [LARGE SCALE GENOMIC DNA]</scope>
    <source>
        <strain evidence="1 2">SL3/3</strain>
    </source>
</reference>
<name>D4KB69_9FIRM</name>
<dbReference type="HOGENOM" id="CLU_2990049_0_0_9"/>
<sequence>MASACALAMFSGKNILNFAFVALCGALQTLFSREGYPAKTKPAKPAGLAGLKAFDIP</sequence>
<dbReference type="AlphaFoldDB" id="D4KB69"/>
<dbReference type="EMBL" id="FP929046">
    <property type="protein sequence ID" value="CBL02082.1"/>
    <property type="molecule type" value="Genomic_DNA"/>
</dbReference>
<proteinExistence type="predicted"/>
<dbReference type="KEGG" id="fpa:FPR_18460"/>
<gene>
    <name evidence="1" type="ORF">FPR_18460</name>
</gene>
<protein>
    <submittedName>
        <fullName evidence="1">Uncharacterized protein</fullName>
    </submittedName>
</protein>